<name>A0A0R2H320_9LACO</name>
<proteinExistence type="predicted"/>
<dbReference type="Proteomes" id="UP000051639">
    <property type="component" value="Unassembled WGS sequence"/>
</dbReference>
<accession>A0A0R2H320</accession>
<organism evidence="1 2">
    <name type="scientific">Limosilactobacillus ingluviei</name>
    <dbReference type="NCBI Taxonomy" id="148604"/>
    <lineage>
        <taxon>Bacteria</taxon>
        <taxon>Bacillati</taxon>
        <taxon>Bacillota</taxon>
        <taxon>Bacilli</taxon>
        <taxon>Lactobacillales</taxon>
        <taxon>Lactobacillaceae</taxon>
        <taxon>Limosilactobacillus</taxon>
    </lineage>
</organism>
<dbReference type="AlphaFoldDB" id="A0A0R2H320"/>
<evidence type="ECO:0000313" key="2">
    <source>
        <dbReference type="Proteomes" id="UP000051639"/>
    </source>
</evidence>
<comment type="caution">
    <text evidence="1">The sequence shown here is derived from an EMBL/GenBank/DDBJ whole genome shotgun (WGS) entry which is preliminary data.</text>
</comment>
<gene>
    <name evidence="1" type="ORF">IV41_GL000755</name>
</gene>
<dbReference type="EMBL" id="JQBA01000020">
    <property type="protein sequence ID" value="KRN44186.1"/>
    <property type="molecule type" value="Genomic_DNA"/>
</dbReference>
<evidence type="ECO:0000313" key="1">
    <source>
        <dbReference type="EMBL" id="KRN44186.1"/>
    </source>
</evidence>
<reference evidence="1 2" key="1">
    <citation type="journal article" date="2015" name="Genome Announc.">
        <title>Expanding the biotechnology potential of lactobacilli through comparative genomics of 213 strains and associated genera.</title>
        <authorList>
            <person name="Sun Z."/>
            <person name="Harris H.M."/>
            <person name="McCann A."/>
            <person name="Guo C."/>
            <person name="Argimon S."/>
            <person name="Zhang W."/>
            <person name="Yang X."/>
            <person name="Jeffery I.B."/>
            <person name="Cooney J.C."/>
            <person name="Kagawa T.F."/>
            <person name="Liu W."/>
            <person name="Song Y."/>
            <person name="Salvetti E."/>
            <person name="Wrobel A."/>
            <person name="Rasinkangas P."/>
            <person name="Parkhill J."/>
            <person name="Rea M.C."/>
            <person name="O'Sullivan O."/>
            <person name="Ritari J."/>
            <person name="Douillard F.P."/>
            <person name="Paul Ross R."/>
            <person name="Yang R."/>
            <person name="Briner A.E."/>
            <person name="Felis G.E."/>
            <person name="de Vos W.M."/>
            <person name="Barrangou R."/>
            <person name="Klaenhammer T.R."/>
            <person name="Caufield P.W."/>
            <person name="Cui Y."/>
            <person name="Zhang H."/>
            <person name="O'Toole P.W."/>
        </authorList>
    </citation>
    <scope>NUCLEOTIDE SEQUENCE [LARGE SCALE GENOMIC DNA]</scope>
    <source>
        <strain evidence="1 2">DSM 14792</strain>
    </source>
</reference>
<sequence>MDQRVQNKILDETEALIGKRLDANVYYVFFDDGKQLMNSNGLPAVKTLSYEELKEAFYRGEYQFSLS</sequence>
<dbReference type="PATRIC" id="fig|148604.4.peg.768"/>
<keyword evidence="2" id="KW-1185">Reference proteome</keyword>
<protein>
    <submittedName>
        <fullName evidence="1">Uncharacterized protein</fullName>
    </submittedName>
</protein>